<dbReference type="InterPro" id="IPR000064">
    <property type="entry name" value="NLP_P60_dom"/>
</dbReference>
<keyword evidence="7" id="KW-1185">Reference proteome</keyword>
<dbReference type="PROSITE" id="PS51257">
    <property type="entry name" value="PROKAR_LIPOPROTEIN"/>
    <property type="match status" value="1"/>
</dbReference>
<proteinExistence type="inferred from homology"/>
<dbReference type="Pfam" id="PF00877">
    <property type="entry name" value="NLPC_P60"/>
    <property type="match status" value="1"/>
</dbReference>
<dbReference type="OrthoDB" id="9813368at2"/>
<gene>
    <name evidence="6" type="ORF">BZG02_17890</name>
</gene>
<evidence type="ECO:0000256" key="3">
    <source>
        <dbReference type="ARBA" id="ARBA00022801"/>
    </source>
</evidence>
<sequence length="391" mass="44319">MRITIYFMIISLGFACSNSHKLLQEANQISQAIKLQFAPDSREAIFSPNFSMNRNNELVVRGETSLQEAKLELLATLEALEIHLVDSLTLLPEKKLGDKNWGLINLSVVNLRANPKHSAELVSQAIMGTPVKLMKEEQGWYQIQTPDKYIAWLDKGAMALKTKQEMEAWRNTERVIFLPDFEVVKDPAKKEVVTDLVAGAILKIEKENKTSYDLSLPDGRKIQVEKSNCERFADWKNQELNDRSLLSDKAKEFIGRPYLWGGTSAKGVDCSGFVKAVYFMNGIILARDASLQFLHGDTISPEQGFLELTEGDLVFFGRAETAKNEMKVTHVGMYMNNGEYIHSSGRVRINSFDPEAENYNDYRSITWLGGRRVLNRIGEPGISKVSEHEWY</sequence>
<keyword evidence="2" id="KW-0645">Protease</keyword>
<dbReference type="PANTHER" id="PTHR47053">
    <property type="entry name" value="MUREIN DD-ENDOPEPTIDASE MEPH-RELATED"/>
    <property type="match status" value="1"/>
</dbReference>
<evidence type="ECO:0000256" key="4">
    <source>
        <dbReference type="ARBA" id="ARBA00022807"/>
    </source>
</evidence>
<dbReference type="PROSITE" id="PS51935">
    <property type="entry name" value="NLPC_P60"/>
    <property type="match status" value="1"/>
</dbReference>
<dbReference type="GO" id="GO:0008234">
    <property type="term" value="F:cysteine-type peptidase activity"/>
    <property type="evidence" value="ECO:0007669"/>
    <property type="project" value="UniProtKB-KW"/>
</dbReference>
<dbReference type="Gene3D" id="2.30.30.40">
    <property type="entry name" value="SH3 Domains"/>
    <property type="match status" value="2"/>
</dbReference>
<name>A0A2N3HS54_9BACT</name>
<evidence type="ECO:0000259" key="5">
    <source>
        <dbReference type="PROSITE" id="PS51935"/>
    </source>
</evidence>
<dbReference type="RefSeq" id="WP_101263122.1">
    <property type="nucleotide sequence ID" value="NZ_MVDD01000020.1"/>
</dbReference>
<evidence type="ECO:0000313" key="7">
    <source>
        <dbReference type="Proteomes" id="UP000233535"/>
    </source>
</evidence>
<keyword evidence="4" id="KW-0788">Thiol protease</keyword>
<dbReference type="EMBL" id="MVDD01000020">
    <property type="protein sequence ID" value="PKQ60869.1"/>
    <property type="molecule type" value="Genomic_DNA"/>
</dbReference>
<dbReference type="PANTHER" id="PTHR47053:SF1">
    <property type="entry name" value="MUREIN DD-ENDOPEPTIDASE MEPH-RELATED"/>
    <property type="match status" value="1"/>
</dbReference>
<reference evidence="6 7" key="1">
    <citation type="journal article" date="2017" name="Front. Microbiol.">
        <title>Labilibaculum manganireducens gen. nov., sp. nov. and Labilibaculum filiforme sp. nov., Novel Bacteroidetes Isolated from Subsurface Sediments of the Baltic Sea.</title>
        <authorList>
            <person name="Vandieken V."/>
            <person name="Marshall I.P."/>
            <person name="Niemann H."/>
            <person name="Engelen B."/>
            <person name="Cypionka H."/>
        </authorList>
    </citation>
    <scope>NUCLEOTIDE SEQUENCE [LARGE SCALE GENOMIC DNA]</scope>
    <source>
        <strain evidence="6 7">59.16B</strain>
    </source>
</reference>
<feature type="domain" description="NlpC/P60" evidence="5">
    <location>
        <begin position="240"/>
        <end position="374"/>
    </location>
</feature>
<accession>A0A2N3HS54</accession>
<dbReference type="Proteomes" id="UP000233535">
    <property type="component" value="Unassembled WGS sequence"/>
</dbReference>
<comment type="caution">
    <text evidence="6">The sequence shown here is derived from an EMBL/GenBank/DDBJ whole genome shotgun (WGS) entry which is preliminary data.</text>
</comment>
<dbReference type="SUPFAM" id="SSF54001">
    <property type="entry name" value="Cysteine proteinases"/>
    <property type="match status" value="1"/>
</dbReference>
<evidence type="ECO:0000256" key="1">
    <source>
        <dbReference type="ARBA" id="ARBA00007074"/>
    </source>
</evidence>
<dbReference type="InterPro" id="IPR051202">
    <property type="entry name" value="Peptidase_C40"/>
</dbReference>
<dbReference type="Pfam" id="PF18348">
    <property type="entry name" value="SH3_16"/>
    <property type="match status" value="1"/>
</dbReference>
<organism evidence="6 7">
    <name type="scientific">Labilibaculum filiforme</name>
    <dbReference type="NCBI Taxonomy" id="1940526"/>
    <lineage>
        <taxon>Bacteria</taxon>
        <taxon>Pseudomonadati</taxon>
        <taxon>Bacteroidota</taxon>
        <taxon>Bacteroidia</taxon>
        <taxon>Marinilabiliales</taxon>
        <taxon>Marinifilaceae</taxon>
        <taxon>Labilibaculum</taxon>
    </lineage>
</organism>
<dbReference type="InterPro" id="IPR041382">
    <property type="entry name" value="SH3_16"/>
</dbReference>
<protein>
    <recommendedName>
        <fullName evidence="5">NlpC/P60 domain-containing protein</fullName>
    </recommendedName>
</protein>
<dbReference type="AlphaFoldDB" id="A0A2N3HS54"/>
<dbReference type="GO" id="GO:0006508">
    <property type="term" value="P:proteolysis"/>
    <property type="evidence" value="ECO:0007669"/>
    <property type="project" value="UniProtKB-KW"/>
</dbReference>
<evidence type="ECO:0000313" key="6">
    <source>
        <dbReference type="EMBL" id="PKQ60869.1"/>
    </source>
</evidence>
<keyword evidence="3" id="KW-0378">Hydrolase</keyword>
<dbReference type="InterPro" id="IPR038765">
    <property type="entry name" value="Papain-like_cys_pep_sf"/>
</dbReference>
<evidence type="ECO:0000256" key="2">
    <source>
        <dbReference type="ARBA" id="ARBA00022670"/>
    </source>
</evidence>
<comment type="similarity">
    <text evidence="1">Belongs to the peptidase C40 family.</text>
</comment>
<dbReference type="Gene3D" id="3.90.1720.10">
    <property type="entry name" value="endopeptidase domain like (from Nostoc punctiforme)"/>
    <property type="match status" value="1"/>
</dbReference>